<dbReference type="InterPro" id="IPR005069">
    <property type="entry name" value="Nucl-diP-sugar_transferase"/>
</dbReference>
<name>A0AB34IKU2_PRYPA</name>
<keyword evidence="3" id="KW-1185">Reference proteome</keyword>
<organism evidence="2 3">
    <name type="scientific">Prymnesium parvum</name>
    <name type="common">Toxic golden alga</name>
    <dbReference type="NCBI Taxonomy" id="97485"/>
    <lineage>
        <taxon>Eukaryota</taxon>
        <taxon>Haptista</taxon>
        <taxon>Haptophyta</taxon>
        <taxon>Prymnesiophyceae</taxon>
        <taxon>Prymnesiales</taxon>
        <taxon>Prymnesiaceae</taxon>
        <taxon>Prymnesium</taxon>
    </lineage>
</organism>
<dbReference type="AlphaFoldDB" id="A0AB34IKU2"/>
<evidence type="ECO:0000313" key="2">
    <source>
        <dbReference type="EMBL" id="KAL1499742.1"/>
    </source>
</evidence>
<feature type="domain" description="Nucleotide-diphospho-sugar transferase" evidence="1">
    <location>
        <begin position="157"/>
        <end position="212"/>
    </location>
</feature>
<reference evidence="2 3" key="1">
    <citation type="journal article" date="2024" name="Science">
        <title>Giant polyketide synthase enzymes in the biosynthesis of giant marine polyether toxins.</title>
        <authorList>
            <person name="Fallon T.R."/>
            <person name="Shende V.V."/>
            <person name="Wierzbicki I.H."/>
            <person name="Pendleton A.L."/>
            <person name="Watervoot N.F."/>
            <person name="Auber R.P."/>
            <person name="Gonzalez D.J."/>
            <person name="Wisecaver J.H."/>
            <person name="Moore B.S."/>
        </authorList>
    </citation>
    <scope>NUCLEOTIDE SEQUENCE [LARGE SCALE GENOMIC DNA]</scope>
    <source>
        <strain evidence="2 3">12B1</strain>
    </source>
</reference>
<accession>A0AB34IKU2</accession>
<sequence length="364" mass="40361">MPSDFCSASRCVEWWPAAHSSLCAFTVAVGAAASLRVAVEHNANWAVAHAASFTLFGARLGAAGPCANWEKPLAAARLLRRGACGWALFVDADALVSRVEAPPVPLLRQMAREAAPAAPLLFAACNSPLGSRLECDGLCCGRRGNCSVRLREEGPASPFPCLINSGVFFVRNTPRAHALLREWYAHHADKETHDGDPFYEQESLNMLKEKWPDLIEVVGGQVMNTHSSFHRRLLDTADPHVAYDIALRTSTGYEPSIRDDSRLNRSLYQQLAWSAYGAPLGSARLRERLHEELGECVDDPEAFICHAFARPIEIKVRLAEHVAASRRARLLRLLHAANEEYRTLDEVERAQQAYNLIRKEHRPV</sequence>
<proteinExistence type="predicted"/>
<dbReference type="Pfam" id="PF03407">
    <property type="entry name" value="Nucleotid_trans"/>
    <property type="match status" value="1"/>
</dbReference>
<gene>
    <name evidence="2" type="ORF">AB1Y20_012429</name>
</gene>
<comment type="caution">
    <text evidence="2">The sequence shown here is derived from an EMBL/GenBank/DDBJ whole genome shotgun (WGS) entry which is preliminary data.</text>
</comment>
<evidence type="ECO:0000259" key="1">
    <source>
        <dbReference type="Pfam" id="PF03407"/>
    </source>
</evidence>
<dbReference type="EMBL" id="JBGBPQ010000024">
    <property type="protein sequence ID" value="KAL1499742.1"/>
    <property type="molecule type" value="Genomic_DNA"/>
</dbReference>
<protein>
    <recommendedName>
        <fullName evidence="1">Nucleotide-diphospho-sugar transferase domain-containing protein</fullName>
    </recommendedName>
</protein>
<dbReference type="Proteomes" id="UP001515480">
    <property type="component" value="Unassembled WGS sequence"/>
</dbReference>
<evidence type="ECO:0000313" key="3">
    <source>
        <dbReference type="Proteomes" id="UP001515480"/>
    </source>
</evidence>